<evidence type="ECO:0000313" key="1">
    <source>
        <dbReference type="EMBL" id="EIE86191.1"/>
    </source>
</evidence>
<keyword evidence="2" id="KW-1185">Reference proteome</keyword>
<accession>I1CCL1</accession>
<protein>
    <submittedName>
        <fullName evidence="1">Uncharacterized protein</fullName>
    </submittedName>
</protein>
<dbReference type="EMBL" id="CH476739">
    <property type="protein sequence ID" value="EIE86191.1"/>
    <property type="molecule type" value="Genomic_DNA"/>
</dbReference>
<reference evidence="1 2" key="1">
    <citation type="journal article" date="2009" name="PLoS Genet.">
        <title>Genomic analysis of the basal lineage fungus Rhizopus oryzae reveals a whole-genome duplication.</title>
        <authorList>
            <person name="Ma L.-J."/>
            <person name="Ibrahim A.S."/>
            <person name="Skory C."/>
            <person name="Grabherr M.G."/>
            <person name="Burger G."/>
            <person name="Butler M."/>
            <person name="Elias M."/>
            <person name="Idnurm A."/>
            <person name="Lang B.F."/>
            <person name="Sone T."/>
            <person name="Abe A."/>
            <person name="Calvo S.E."/>
            <person name="Corrochano L.M."/>
            <person name="Engels R."/>
            <person name="Fu J."/>
            <person name="Hansberg W."/>
            <person name="Kim J.-M."/>
            <person name="Kodira C.D."/>
            <person name="Koehrsen M.J."/>
            <person name="Liu B."/>
            <person name="Miranda-Saavedra D."/>
            <person name="O'Leary S."/>
            <person name="Ortiz-Castellanos L."/>
            <person name="Poulter R."/>
            <person name="Rodriguez-Romero J."/>
            <person name="Ruiz-Herrera J."/>
            <person name="Shen Y.-Q."/>
            <person name="Zeng Q."/>
            <person name="Galagan J."/>
            <person name="Birren B.W."/>
            <person name="Cuomo C.A."/>
            <person name="Wickes B.L."/>
        </authorList>
    </citation>
    <scope>NUCLEOTIDE SEQUENCE [LARGE SCALE GENOMIC DNA]</scope>
    <source>
        <strain evidence="2">RA 99-880 / ATCC MYA-4621 / FGSC 9543 / NRRL 43880</strain>
    </source>
</reference>
<dbReference type="VEuPathDB" id="FungiDB:RO3G_10902"/>
<dbReference type="RefSeq" id="XP_067521587.1">
    <property type="nucleotide sequence ID" value="XM_067665486.1"/>
</dbReference>
<evidence type="ECO:0000313" key="2">
    <source>
        <dbReference type="Proteomes" id="UP000009138"/>
    </source>
</evidence>
<organism evidence="1 2">
    <name type="scientific">Rhizopus delemar (strain RA 99-880 / ATCC MYA-4621 / FGSC 9543 / NRRL 43880)</name>
    <name type="common">Mucormycosis agent</name>
    <name type="synonym">Rhizopus arrhizus var. delemar</name>
    <dbReference type="NCBI Taxonomy" id="246409"/>
    <lineage>
        <taxon>Eukaryota</taxon>
        <taxon>Fungi</taxon>
        <taxon>Fungi incertae sedis</taxon>
        <taxon>Mucoromycota</taxon>
        <taxon>Mucoromycotina</taxon>
        <taxon>Mucoromycetes</taxon>
        <taxon>Mucorales</taxon>
        <taxon>Mucorineae</taxon>
        <taxon>Rhizopodaceae</taxon>
        <taxon>Rhizopus</taxon>
    </lineage>
</organism>
<proteinExistence type="predicted"/>
<dbReference type="Proteomes" id="UP000009138">
    <property type="component" value="Unassembled WGS sequence"/>
</dbReference>
<gene>
    <name evidence="1" type="ORF">RO3G_10902</name>
</gene>
<name>I1CCL1_RHIO9</name>
<sequence>MFLTRKERADSIDADKPIYIITENVDNSEKISYAATKVNFYNWFNEETVYLGNGNSLKSK</sequence>
<dbReference type="InParanoid" id="I1CCL1"/>
<dbReference type="GeneID" id="93617867"/>
<dbReference type="AlphaFoldDB" id="I1CCL1"/>